<dbReference type="Pfam" id="PF00069">
    <property type="entry name" value="Pkinase"/>
    <property type="match status" value="1"/>
</dbReference>
<proteinExistence type="predicted"/>
<evidence type="ECO:0000313" key="12">
    <source>
        <dbReference type="Proteomes" id="UP001500839"/>
    </source>
</evidence>
<gene>
    <name evidence="11" type="ORF">GCM10023353_31390</name>
</gene>
<keyword evidence="12" id="KW-1185">Reference proteome</keyword>
<dbReference type="InterPro" id="IPR008271">
    <property type="entry name" value="Ser/Thr_kinase_AS"/>
</dbReference>
<evidence type="ECO:0000256" key="3">
    <source>
        <dbReference type="ARBA" id="ARBA00022527"/>
    </source>
</evidence>
<dbReference type="EC" id="2.7.11.1" evidence="1"/>
<dbReference type="CDD" id="cd14014">
    <property type="entry name" value="STKc_PknB_like"/>
    <property type="match status" value="1"/>
</dbReference>
<comment type="caution">
    <text evidence="11">The sequence shown here is derived from an EMBL/GenBank/DDBJ whole genome shotgun (WGS) entry which is preliminary data.</text>
</comment>
<dbReference type="SUPFAM" id="SSF56112">
    <property type="entry name" value="Protein kinase-like (PK-like)"/>
    <property type="match status" value="1"/>
</dbReference>
<evidence type="ECO:0000256" key="4">
    <source>
        <dbReference type="ARBA" id="ARBA00022679"/>
    </source>
</evidence>
<keyword evidence="4" id="KW-0808">Transferase</keyword>
<dbReference type="InterPro" id="IPR031634">
    <property type="entry name" value="PknG_rubred"/>
</dbReference>
<dbReference type="Pfam" id="PF16918">
    <property type="entry name" value="PknG_TPR"/>
    <property type="match status" value="1"/>
</dbReference>
<keyword evidence="7" id="KW-0067">ATP-binding</keyword>
<dbReference type="Pfam" id="PF16919">
    <property type="entry name" value="PknG_rubred"/>
    <property type="match status" value="1"/>
</dbReference>
<evidence type="ECO:0000256" key="6">
    <source>
        <dbReference type="ARBA" id="ARBA00022777"/>
    </source>
</evidence>
<comment type="catalytic activity">
    <reaction evidence="9">
        <text>L-seryl-[protein] + ATP = O-phospho-L-seryl-[protein] + ADP + H(+)</text>
        <dbReference type="Rhea" id="RHEA:17989"/>
        <dbReference type="Rhea" id="RHEA-COMP:9863"/>
        <dbReference type="Rhea" id="RHEA-COMP:11604"/>
        <dbReference type="ChEBI" id="CHEBI:15378"/>
        <dbReference type="ChEBI" id="CHEBI:29999"/>
        <dbReference type="ChEBI" id="CHEBI:30616"/>
        <dbReference type="ChEBI" id="CHEBI:83421"/>
        <dbReference type="ChEBI" id="CHEBI:456216"/>
        <dbReference type="EC" id="2.7.11.1"/>
    </reaction>
</comment>
<name>A0ABP9CWG4_9ACTN</name>
<accession>A0ABP9CWG4</accession>
<keyword evidence="5" id="KW-0547">Nucleotide-binding</keyword>
<dbReference type="PROSITE" id="PS50011">
    <property type="entry name" value="PROTEIN_KINASE_DOM"/>
    <property type="match status" value="1"/>
</dbReference>
<evidence type="ECO:0000256" key="8">
    <source>
        <dbReference type="ARBA" id="ARBA00047899"/>
    </source>
</evidence>
<reference evidence="12" key="1">
    <citation type="journal article" date="2019" name="Int. J. Syst. Evol. Microbiol.">
        <title>The Global Catalogue of Microorganisms (GCM) 10K type strain sequencing project: providing services to taxonomists for standard genome sequencing and annotation.</title>
        <authorList>
            <consortium name="The Broad Institute Genomics Platform"/>
            <consortium name="The Broad Institute Genome Sequencing Center for Infectious Disease"/>
            <person name="Wu L."/>
            <person name="Ma J."/>
        </authorList>
    </citation>
    <scope>NUCLEOTIDE SEQUENCE [LARGE SCALE GENOMIC DNA]</scope>
    <source>
        <strain evidence="12">JCM 18542</strain>
    </source>
</reference>
<dbReference type="InterPro" id="IPR011990">
    <property type="entry name" value="TPR-like_helical_dom_sf"/>
</dbReference>
<comment type="catalytic activity">
    <reaction evidence="8">
        <text>L-threonyl-[protein] + ATP = O-phospho-L-threonyl-[protein] + ADP + H(+)</text>
        <dbReference type="Rhea" id="RHEA:46608"/>
        <dbReference type="Rhea" id="RHEA-COMP:11060"/>
        <dbReference type="Rhea" id="RHEA-COMP:11605"/>
        <dbReference type="ChEBI" id="CHEBI:15378"/>
        <dbReference type="ChEBI" id="CHEBI:30013"/>
        <dbReference type="ChEBI" id="CHEBI:30616"/>
        <dbReference type="ChEBI" id="CHEBI:61977"/>
        <dbReference type="ChEBI" id="CHEBI:456216"/>
        <dbReference type="EC" id="2.7.11.1"/>
    </reaction>
</comment>
<dbReference type="InterPro" id="IPR011009">
    <property type="entry name" value="Kinase-like_dom_sf"/>
</dbReference>
<evidence type="ECO:0000259" key="10">
    <source>
        <dbReference type="PROSITE" id="PS50011"/>
    </source>
</evidence>
<protein>
    <recommendedName>
        <fullName evidence="2">Serine/threonine-protein kinase PknG</fullName>
        <ecNumber evidence="1">2.7.11.1</ecNumber>
    </recommendedName>
</protein>
<dbReference type="SMART" id="SM00220">
    <property type="entry name" value="S_TKc"/>
    <property type="match status" value="1"/>
</dbReference>
<dbReference type="Gene3D" id="1.10.510.10">
    <property type="entry name" value="Transferase(Phosphotransferase) domain 1"/>
    <property type="match status" value="1"/>
</dbReference>
<keyword evidence="6 11" id="KW-0418">Kinase</keyword>
<dbReference type="EMBL" id="BAABKQ010000001">
    <property type="protein sequence ID" value="GAA4821004.1"/>
    <property type="molecule type" value="Genomic_DNA"/>
</dbReference>
<evidence type="ECO:0000313" key="11">
    <source>
        <dbReference type="EMBL" id="GAA4821004.1"/>
    </source>
</evidence>
<dbReference type="Proteomes" id="UP001500839">
    <property type="component" value="Unassembled WGS sequence"/>
</dbReference>
<evidence type="ECO:0000256" key="2">
    <source>
        <dbReference type="ARBA" id="ARBA00014676"/>
    </source>
</evidence>
<dbReference type="InterPro" id="IPR000719">
    <property type="entry name" value="Prot_kinase_dom"/>
</dbReference>
<keyword evidence="3" id="KW-0723">Serine/threonine-protein kinase</keyword>
<dbReference type="PROSITE" id="PS00108">
    <property type="entry name" value="PROTEIN_KINASE_ST"/>
    <property type="match status" value="1"/>
</dbReference>
<dbReference type="Gene3D" id="1.25.40.10">
    <property type="entry name" value="Tetratricopeptide repeat domain"/>
    <property type="match status" value="2"/>
</dbReference>
<evidence type="ECO:0000256" key="7">
    <source>
        <dbReference type="ARBA" id="ARBA00022840"/>
    </source>
</evidence>
<dbReference type="GO" id="GO:0016301">
    <property type="term" value="F:kinase activity"/>
    <property type="evidence" value="ECO:0007669"/>
    <property type="project" value="UniProtKB-KW"/>
</dbReference>
<evidence type="ECO:0000256" key="1">
    <source>
        <dbReference type="ARBA" id="ARBA00012513"/>
    </source>
</evidence>
<dbReference type="SUPFAM" id="SSF48452">
    <property type="entry name" value="TPR-like"/>
    <property type="match status" value="1"/>
</dbReference>
<dbReference type="InterPro" id="IPR031636">
    <property type="entry name" value="PknG_TPR"/>
</dbReference>
<dbReference type="PANTHER" id="PTHR24363:SF0">
    <property type="entry name" value="SERINE_THREONINE KINASE LIKE DOMAIN CONTAINING 1"/>
    <property type="match status" value="1"/>
</dbReference>
<evidence type="ECO:0000256" key="9">
    <source>
        <dbReference type="ARBA" id="ARBA00048679"/>
    </source>
</evidence>
<dbReference type="PANTHER" id="PTHR24363">
    <property type="entry name" value="SERINE/THREONINE PROTEIN KINASE"/>
    <property type="match status" value="1"/>
</dbReference>
<dbReference type="Gene3D" id="3.30.200.20">
    <property type="entry name" value="Phosphorylase Kinase, domain 1"/>
    <property type="match status" value="1"/>
</dbReference>
<organism evidence="11 12">
    <name type="scientific">Tomitella cavernea</name>
    <dbReference type="NCBI Taxonomy" id="1387982"/>
    <lineage>
        <taxon>Bacteria</taxon>
        <taxon>Bacillati</taxon>
        <taxon>Actinomycetota</taxon>
        <taxon>Actinomycetes</taxon>
        <taxon>Mycobacteriales</taxon>
        <taxon>Tomitella</taxon>
    </lineage>
</organism>
<feature type="domain" description="Protein kinase" evidence="10">
    <location>
        <begin position="68"/>
        <end position="331"/>
    </location>
</feature>
<sequence>MQQTDPESALLDSPVVAEGKRYCGTCGQPVGRATAAGAGPVAGLCDKCGAPFDFTPMLRPGDLIAGQYEVRGCLAHGGLGWIYLAMDRNVSDRWVVLKGLLHSQDPSAQAVAVAEREFLAELTHPSIVKIFNFVEHPRPDGTPVGYIVMEFIGGTTLKRPRSDELMPLEHAIAYVLEILPALEYMHSSGLVYNDLKPDNIMVGEDQVKLIDMGAVAGIGDYGYIYGTQGFQAPEIMETGPTPATDIFTVGRTLAVLTVDIAKDKGRYVDGIPRPSEEPLFSAHEFFYRLLMRCTDPEPHNRYPSAHALAQDLRGVLREIISARTGTPHPAMSSLFSPPRTTFGTDLAIARTDRLVDEHAEEPRVRPATVAQALPVPLVPADDPAAVHLASTVHSRPEEILDMLRRVRDYDDDAVRDSVEIPLAEIRAFLDLGEPDHALELLERLRAERMPDWRFDWLEGVAKLQCGDYQEAFTSFDAVLTALPGEAAPKLAAAATAEIVLDSWESDAPDAWRGLGERYYRRLWQTDRAVVAAAFGLARQLVERGDITGAVAALDQVPVSSRHRDEAQMTAVLTLIDQRAVPSITYDQLEDAGRRIELLPADDRRTLQLRALAMGIALEWLRHGRTPKHTHILGTRFTEHGLRADTERTLRTLARSVRENQRRYRLVDLANRVRPRTWV</sequence>
<evidence type="ECO:0000256" key="5">
    <source>
        <dbReference type="ARBA" id="ARBA00022741"/>
    </source>
</evidence>